<gene>
    <name evidence="3" type="ORF">LKD48_03195</name>
</gene>
<dbReference type="AlphaFoldDB" id="A0AAE3E1S9"/>
<comment type="caution">
    <text evidence="3">The sequence shown here is derived from an EMBL/GenBank/DDBJ whole genome shotgun (WGS) entry which is preliminary data.</text>
</comment>
<dbReference type="GO" id="GO:0004252">
    <property type="term" value="F:serine-type endopeptidase activity"/>
    <property type="evidence" value="ECO:0007669"/>
    <property type="project" value="TreeGrafter"/>
</dbReference>
<evidence type="ECO:0000313" key="4">
    <source>
        <dbReference type="Proteomes" id="UP001198200"/>
    </source>
</evidence>
<evidence type="ECO:0000313" key="3">
    <source>
        <dbReference type="EMBL" id="MCC2220653.1"/>
    </source>
</evidence>
<dbReference type="Pfam" id="PF00326">
    <property type="entry name" value="Peptidase_S9"/>
    <property type="match status" value="1"/>
</dbReference>
<dbReference type="PANTHER" id="PTHR42776">
    <property type="entry name" value="SERINE PEPTIDASE S9 FAMILY MEMBER"/>
    <property type="match status" value="1"/>
</dbReference>
<name>A0AAE3E1S9_9FIRM</name>
<dbReference type="Proteomes" id="UP001198200">
    <property type="component" value="Unassembled WGS sequence"/>
</dbReference>
<keyword evidence="4" id="KW-1185">Reference proteome</keyword>
<feature type="domain" description="Peptidase S9 prolyl oligopeptidase catalytic" evidence="2">
    <location>
        <begin position="448"/>
        <end position="658"/>
    </location>
</feature>
<proteinExistence type="predicted"/>
<keyword evidence="1" id="KW-0378">Hydrolase</keyword>
<dbReference type="SUPFAM" id="SSF53474">
    <property type="entry name" value="alpha/beta-Hydrolases"/>
    <property type="match status" value="1"/>
</dbReference>
<dbReference type="InterPro" id="IPR011042">
    <property type="entry name" value="6-blade_b-propeller_TolB-like"/>
</dbReference>
<evidence type="ECO:0000256" key="1">
    <source>
        <dbReference type="ARBA" id="ARBA00022801"/>
    </source>
</evidence>
<dbReference type="PANTHER" id="PTHR42776:SF27">
    <property type="entry name" value="DIPEPTIDYL PEPTIDASE FAMILY MEMBER 6"/>
    <property type="match status" value="1"/>
</dbReference>
<sequence length="662" mass="75032">MNQLKPILIEDFNEIKSPSSLKYSPDEKTLAFTIVQPDKENNKYSKNLWIMEENKEAVQLTSSGKDGDFIWEDEQTILFVSERSEKKDDLEEKTTFYRINIHGGEAKQAFSVSRSVSFFKKLSDGLYCMGIEENRNSLPLDADEKLRKEEKDYHVIDEVPVWGNGRGFIAGVRTCLYLYEEKTGTLKKLTAKNFDTASVCVSDEALLILGKEWENLIDQTDSVLLYDIKEKKLTTLVEQKNLMISSAVFADGKIVITATDGKPYGEGQYHDIYEYDETLKKPVKKVQVDCLLGVDIMTDCQYSHGESLVVAKDGTIYAIAQHGYKDGIISYKREADGSYEENEACAWNGLVCEIASGKGKLSFAAMKANGFCEIYEYKDGTVTKKTSFNDAYTETHFISKAKHMPFVNKDGVTIDGWVLEPKDYDPSKSYPGVLEIHGGPRCTYGEVFFHEMQVWASKGWFVFFCNPRGSEGYGEAFADLRGKYGTIDYEDLMEFTDHVLAAYPQIDIAKIGAAGGSYGGFMCNWIEGHTDRFAAIASQRSVSNWVSDFGCSEIGVTFDQNEILATPWNGMEKMWDCSPLKYACNAKTPILFIHSMNDYNCTLDQGIQMFTAVKFYGVPARMCLFEGENHGLSRNGKPLHRMRRLKEMTDWFEKYLTKERKN</sequence>
<reference evidence="3 4" key="1">
    <citation type="submission" date="2021-10" db="EMBL/GenBank/DDBJ databases">
        <title>Anaerobic single-cell dispensing facilitates the cultivation of human gut bacteria.</title>
        <authorList>
            <person name="Afrizal A."/>
        </authorList>
    </citation>
    <scope>NUCLEOTIDE SEQUENCE [LARGE SCALE GENOMIC DNA]</scope>
    <source>
        <strain evidence="3 4">CLA-AA-H224</strain>
    </source>
</reference>
<dbReference type="InterPro" id="IPR029058">
    <property type="entry name" value="AB_hydrolase_fold"/>
</dbReference>
<dbReference type="RefSeq" id="WP_308731171.1">
    <property type="nucleotide sequence ID" value="NZ_JAJEQN010000005.1"/>
</dbReference>
<dbReference type="Gene3D" id="3.40.50.1820">
    <property type="entry name" value="alpha/beta hydrolase"/>
    <property type="match status" value="1"/>
</dbReference>
<dbReference type="GO" id="GO:0006508">
    <property type="term" value="P:proteolysis"/>
    <property type="evidence" value="ECO:0007669"/>
    <property type="project" value="InterPro"/>
</dbReference>
<dbReference type="Gene3D" id="2.120.10.30">
    <property type="entry name" value="TolB, C-terminal domain"/>
    <property type="match status" value="1"/>
</dbReference>
<protein>
    <submittedName>
        <fullName evidence="3">S9 family peptidase</fullName>
    </submittedName>
</protein>
<organism evidence="3 4">
    <name type="scientific">Anthropogastromicrobium aceti</name>
    <dbReference type="NCBI Taxonomy" id="2981768"/>
    <lineage>
        <taxon>Bacteria</taxon>
        <taxon>Bacillati</taxon>
        <taxon>Bacillota</taxon>
        <taxon>Clostridia</taxon>
        <taxon>Lachnospirales</taxon>
        <taxon>Lachnospiraceae</taxon>
        <taxon>Anthropogastromicrobium</taxon>
    </lineage>
</organism>
<evidence type="ECO:0000259" key="2">
    <source>
        <dbReference type="Pfam" id="PF00326"/>
    </source>
</evidence>
<dbReference type="InterPro" id="IPR001375">
    <property type="entry name" value="Peptidase_S9_cat"/>
</dbReference>
<accession>A0AAE3E1S9</accession>
<dbReference type="EMBL" id="JAJEQN010000005">
    <property type="protein sequence ID" value="MCC2220653.1"/>
    <property type="molecule type" value="Genomic_DNA"/>
</dbReference>
<dbReference type="SUPFAM" id="SSF82171">
    <property type="entry name" value="DPP6 N-terminal domain-like"/>
    <property type="match status" value="1"/>
</dbReference>